<evidence type="ECO:0000313" key="1">
    <source>
        <dbReference type="EMBL" id="KAL3846136.1"/>
    </source>
</evidence>
<dbReference type="EMBL" id="JBJXBP010000002">
    <property type="protein sequence ID" value="KAL3846136.1"/>
    <property type="molecule type" value="Genomic_DNA"/>
</dbReference>
<dbReference type="AlphaFoldDB" id="A0ABD3UBK0"/>
<organism evidence="1 2">
    <name type="scientific">Penstemon smallii</name>
    <dbReference type="NCBI Taxonomy" id="265156"/>
    <lineage>
        <taxon>Eukaryota</taxon>
        <taxon>Viridiplantae</taxon>
        <taxon>Streptophyta</taxon>
        <taxon>Embryophyta</taxon>
        <taxon>Tracheophyta</taxon>
        <taxon>Spermatophyta</taxon>
        <taxon>Magnoliopsida</taxon>
        <taxon>eudicotyledons</taxon>
        <taxon>Gunneridae</taxon>
        <taxon>Pentapetalae</taxon>
        <taxon>asterids</taxon>
        <taxon>lamiids</taxon>
        <taxon>Lamiales</taxon>
        <taxon>Plantaginaceae</taxon>
        <taxon>Cheloneae</taxon>
        <taxon>Penstemon</taxon>
    </lineage>
</organism>
<dbReference type="Proteomes" id="UP001634393">
    <property type="component" value="Unassembled WGS sequence"/>
</dbReference>
<keyword evidence="2" id="KW-1185">Reference proteome</keyword>
<accession>A0ABD3UBK0</accession>
<name>A0ABD3UBK0_9LAMI</name>
<reference evidence="1 2" key="1">
    <citation type="submission" date="2024-12" db="EMBL/GenBank/DDBJ databases">
        <title>The unique morphological basis and parallel evolutionary history of personate flowers in Penstemon.</title>
        <authorList>
            <person name="Depatie T.H."/>
            <person name="Wessinger C.A."/>
        </authorList>
    </citation>
    <scope>NUCLEOTIDE SEQUENCE [LARGE SCALE GENOMIC DNA]</scope>
    <source>
        <strain evidence="1">WTNN_2</strain>
        <tissue evidence="1">Leaf</tissue>
    </source>
</reference>
<gene>
    <name evidence="1" type="ORF">ACJIZ3_003539</name>
</gene>
<sequence>MYLKIGVVCHIWCNVDIFSCDPFNDFLCLVNDFDFVPSHDLPDFDEEYLVNSWSTRIN</sequence>
<comment type="caution">
    <text evidence="1">The sequence shown here is derived from an EMBL/GenBank/DDBJ whole genome shotgun (WGS) entry which is preliminary data.</text>
</comment>
<protein>
    <submittedName>
        <fullName evidence="1">Uncharacterized protein</fullName>
    </submittedName>
</protein>
<evidence type="ECO:0000313" key="2">
    <source>
        <dbReference type="Proteomes" id="UP001634393"/>
    </source>
</evidence>
<proteinExistence type="predicted"/>